<reference evidence="8" key="3">
    <citation type="submission" date="2015-06" db="UniProtKB">
        <authorList>
            <consortium name="EnsemblMetazoa"/>
        </authorList>
    </citation>
    <scope>IDENTIFICATION</scope>
</reference>
<dbReference type="GO" id="GO:0000981">
    <property type="term" value="F:DNA-binding transcription factor activity, RNA polymerase II-specific"/>
    <property type="evidence" value="ECO:0000318"/>
    <property type="project" value="GO_Central"/>
</dbReference>
<dbReference type="Proteomes" id="UP000015101">
    <property type="component" value="Unassembled WGS sequence"/>
</dbReference>
<dbReference type="Gene3D" id="4.10.280.10">
    <property type="entry name" value="Helix-loop-helix DNA-binding domain"/>
    <property type="match status" value="1"/>
</dbReference>
<dbReference type="GeneID" id="20211255"/>
<keyword evidence="2" id="KW-0805">Transcription regulation</keyword>
<keyword evidence="9" id="KW-1185">Reference proteome</keyword>
<keyword evidence="5" id="KW-0175">Coiled coil</keyword>
<evidence type="ECO:0000256" key="3">
    <source>
        <dbReference type="ARBA" id="ARBA00023163"/>
    </source>
</evidence>
<dbReference type="SUPFAM" id="SSF47459">
    <property type="entry name" value="HLH, helix-loop-helix DNA-binding domain"/>
    <property type="match status" value="1"/>
</dbReference>
<name>T1FR08_HELRO</name>
<dbReference type="RefSeq" id="XP_009027526.1">
    <property type="nucleotide sequence ID" value="XM_009029278.1"/>
</dbReference>
<dbReference type="InterPro" id="IPR036638">
    <property type="entry name" value="HLH_DNA-bd_sf"/>
</dbReference>
<evidence type="ECO:0000256" key="4">
    <source>
        <dbReference type="ARBA" id="ARBA00023242"/>
    </source>
</evidence>
<dbReference type="KEGG" id="hro:HELRODRAFT_189398"/>
<dbReference type="GO" id="GO:0046983">
    <property type="term" value="F:protein dimerization activity"/>
    <property type="evidence" value="ECO:0007669"/>
    <property type="project" value="InterPro"/>
</dbReference>
<keyword evidence="3" id="KW-0804">Transcription</keyword>
<keyword evidence="4" id="KW-0539">Nucleus</keyword>
<dbReference type="InParanoid" id="T1FR08"/>
<evidence type="ECO:0000313" key="7">
    <source>
        <dbReference type="EMBL" id="ESN94462.1"/>
    </source>
</evidence>
<feature type="coiled-coil region" evidence="5">
    <location>
        <begin position="223"/>
        <end position="281"/>
    </location>
</feature>
<evidence type="ECO:0000256" key="5">
    <source>
        <dbReference type="SAM" id="Coils"/>
    </source>
</evidence>
<evidence type="ECO:0000256" key="1">
    <source>
        <dbReference type="ARBA" id="ARBA00004123"/>
    </source>
</evidence>
<dbReference type="HOGENOM" id="CLU_070485_0_0_1"/>
<dbReference type="PANTHER" id="PTHR46117">
    <property type="entry name" value="FI24210P1"/>
    <property type="match status" value="1"/>
</dbReference>
<protein>
    <recommendedName>
        <fullName evidence="6">BHLH domain-containing protein</fullName>
    </recommendedName>
</protein>
<dbReference type="EnsemblMetazoa" id="HelroT189398">
    <property type="protein sequence ID" value="HelroP189398"/>
    <property type="gene ID" value="HelroG189398"/>
</dbReference>
<dbReference type="GO" id="GO:0006357">
    <property type="term" value="P:regulation of transcription by RNA polymerase II"/>
    <property type="evidence" value="ECO:0000318"/>
    <property type="project" value="GO_Central"/>
</dbReference>
<dbReference type="EMBL" id="AMQM01001626">
    <property type="status" value="NOT_ANNOTATED_CDS"/>
    <property type="molecule type" value="Genomic_DNA"/>
</dbReference>
<dbReference type="PANTHER" id="PTHR46117:SF3">
    <property type="entry name" value="FI24210P1"/>
    <property type="match status" value="1"/>
</dbReference>
<sequence length="287" mass="32592">MIIVDYIQKVIKYASWFDNIRKERQDEKEKVNLVNGQDEVEITFEDLDDSNAIALTLDSNGQYQFHGDSVTYRVVQVASSDEVQQLMSNLSSNQTILEGLQAGRADEVSSSSDTQPTRFTYMPTSNVQSTIETTSNATNSSKGPIYLMVAPQSTNQRSIIPRNMVKSEPVAKASRDDRRKLTHKEVERRRRDKINGWIIQLAKLIPDCSPDHPKQPDSKGGILSKACEYIAELQAENQELEESLKEFEEVKSQLVQMSDQLEELKQENQILRAHLQENGVEDLTNNE</sequence>
<dbReference type="eggNOG" id="KOG1318">
    <property type="taxonomic scope" value="Eukaryota"/>
</dbReference>
<dbReference type="OrthoDB" id="690068at2759"/>
<dbReference type="AlphaFoldDB" id="T1FR08"/>
<evidence type="ECO:0000256" key="2">
    <source>
        <dbReference type="ARBA" id="ARBA00023015"/>
    </source>
</evidence>
<dbReference type="GO" id="GO:0000978">
    <property type="term" value="F:RNA polymerase II cis-regulatory region sequence-specific DNA binding"/>
    <property type="evidence" value="ECO:0000318"/>
    <property type="project" value="GO_Central"/>
</dbReference>
<reference evidence="9" key="1">
    <citation type="submission" date="2012-12" db="EMBL/GenBank/DDBJ databases">
        <authorList>
            <person name="Hellsten U."/>
            <person name="Grimwood J."/>
            <person name="Chapman J.A."/>
            <person name="Shapiro H."/>
            <person name="Aerts A."/>
            <person name="Otillar R.P."/>
            <person name="Terry A.Y."/>
            <person name="Boore J.L."/>
            <person name="Simakov O."/>
            <person name="Marletaz F."/>
            <person name="Cho S.-J."/>
            <person name="Edsinger-Gonzales E."/>
            <person name="Havlak P."/>
            <person name="Kuo D.-H."/>
            <person name="Larsson T."/>
            <person name="Lv J."/>
            <person name="Arendt D."/>
            <person name="Savage R."/>
            <person name="Osoegawa K."/>
            <person name="de Jong P."/>
            <person name="Lindberg D.R."/>
            <person name="Seaver E.C."/>
            <person name="Weisblat D.A."/>
            <person name="Putnam N.H."/>
            <person name="Grigoriev I.V."/>
            <person name="Rokhsar D.S."/>
        </authorList>
    </citation>
    <scope>NUCLEOTIDE SEQUENCE</scope>
</reference>
<dbReference type="CTD" id="20211255"/>
<organism evidence="8 9">
    <name type="scientific">Helobdella robusta</name>
    <name type="common">Californian leech</name>
    <dbReference type="NCBI Taxonomy" id="6412"/>
    <lineage>
        <taxon>Eukaryota</taxon>
        <taxon>Metazoa</taxon>
        <taxon>Spiralia</taxon>
        <taxon>Lophotrochozoa</taxon>
        <taxon>Annelida</taxon>
        <taxon>Clitellata</taxon>
        <taxon>Hirudinea</taxon>
        <taxon>Rhynchobdellida</taxon>
        <taxon>Glossiphoniidae</taxon>
        <taxon>Helobdella</taxon>
    </lineage>
</organism>
<comment type="subcellular location">
    <subcellularLocation>
        <location evidence="1">Nucleus</location>
    </subcellularLocation>
</comment>
<feature type="domain" description="BHLH" evidence="6">
    <location>
        <begin position="178"/>
        <end position="233"/>
    </location>
</feature>
<proteinExistence type="predicted"/>
<dbReference type="InterPro" id="IPR011598">
    <property type="entry name" value="bHLH_dom"/>
</dbReference>
<accession>T1FR08</accession>
<evidence type="ECO:0000259" key="6">
    <source>
        <dbReference type="PROSITE" id="PS50888"/>
    </source>
</evidence>
<reference evidence="7 9" key="2">
    <citation type="journal article" date="2013" name="Nature">
        <title>Insights into bilaterian evolution from three spiralian genomes.</title>
        <authorList>
            <person name="Simakov O."/>
            <person name="Marletaz F."/>
            <person name="Cho S.J."/>
            <person name="Edsinger-Gonzales E."/>
            <person name="Havlak P."/>
            <person name="Hellsten U."/>
            <person name="Kuo D.H."/>
            <person name="Larsson T."/>
            <person name="Lv J."/>
            <person name="Arendt D."/>
            <person name="Savage R."/>
            <person name="Osoegawa K."/>
            <person name="de Jong P."/>
            <person name="Grimwood J."/>
            <person name="Chapman J.A."/>
            <person name="Shapiro H."/>
            <person name="Aerts A."/>
            <person name="Otillar R.P."/>
            <person name="Terry A.Y."/>
            <person name="Boore J.L."/>
            <person name="Grigoriev I.V."/>
            <person name="Lindberg D.R."/>
            <person name="Seaver E.C."/>
            <person name="Weisblat D.A."/>
            <person name="Putnam N.H."/>
            <person name="Rokhsar D.S."/>
        </authorList>
    </citation>
    <scope>NUCLEOTIDE SEQUENCE</scope>
</reference>
<dbReference type="SMART" id="SM00353">
    <property type="entry name" value="HLH"/>
    <property type="match status" value="1"/>
</dbReference>
<dbReference type="PROSITE" id="PS50888">
    <property type="entry name" value="BHLH"/>
    <property type="match status" value="1"/>
</dbReference>
<dbReference type="InterPro" id="IPR051732">
    <property type="entry name" value="USF"/>
</dbReference>
<dbReference type="STRING" id="6412.T1FR08"/>
<evidence type="ECO:0000313" key="8">
    <source>
        <dbReference type="EnsemblMetazoa" id="HelroP189398"/>
    </source>
</evidence>
<dbReference type="EMBL" id="KB097571">
    <property type="protein sequence ID" value="ESN94462.1"/>
    <property type="molecule type" value="Genomic_DNA"/>
</dbReference>
<evidence type="ECO:0000313" key="9">
    <source>
        <dbReference type="Proteomes" id="UP000015101"/>
    </source>
</evidence>
<gene>
    <name evidence="8" type="primary">20211255</name>
    <name evidence="7" type="ORF">HELRODRAFT_189398</name>
</gene>
<dbReference type="GO" id="GO:0005634">
    <property type="term" value="C:nucleus"/>
    <property type="evidence" value="ECO:0007669"/>
    <property type="project" value="UniProtKB-SubCell"/>
</dbReference>
<dbReference type="Pfam" id="PF00010">
    <property type="entry name" value="HLH"/>
    <property type="match status" value="1"/>
</dbReference>